<evidence type="ECO:0000313" key="1">
    <source>
        <dbReference type="EMBL" id="QUT06447.1"/>
    </source>
</evidence>
<organism evidence="1 2">
    <name type="scientific">Sphingobium phenoxybenzoativorans</name>
    <dbReference type="NCBI Taxonomy" id="1592790"/>
    <lineage>
        <taxon>Bacteria</taxon>
        <taxon>Pseudomonadati</taxon>
        <taxon>Pseudomonadota</taxon>
        <taxon>Alphaproteobacteria</taxon>
        <taxon>Sphingomonadales</taxon>
        <taxon>Sphingomonadaceae</taxon>
        <taxon>Sphingobium</taxon>
    </lineage>
</organism>
<dbReference type="RefSeq" id="WP_212609820.1">
    <property type="nucleotide sequence ID" value="NZ_CP073910.1"/>
</dbReference>
<reference evidence="1" key="1">
    <citation type="submission" date="2021-04" db="EMBL/GenBank/DDBJ databases">
        <title>Isolation of p-tert-butylphenol degrading bacteria Sphingobium phenoxybenzoativorans Tas13 from active sludge.</title>
        <authorList>
            <person name="Li Y."/>
        </authorList>
    </citation>
    <scope>NUCLEOTIDE SEQUENCE</scope>
    <source>
        <strain evidence="1">Tas13</strain>
    </source>
</reference>
<dbReference type="EMBL" id="CP073910">
    <property type="protein sequence ID" value="QUT06447.1"/>
    <property type="molecule type" value="Genomic_DNA"/>
</dbReference>
<dbReference type="SUPFAM" id="SSF48452">
    <property type="entry name" value="TPR-like"/>
    <property type="match status" value="1"/>
</dbReference>
<dbReference type="Proteomes" id="UP000681425">
    <property type="component" value="Chromosome"/>
</dbReference>
<dbReference type="AlphaFoldDB" id="A0A975Q2H0"/>
<name>A0A975Q2H0_9SPHN</name>
<gene>
    <name evidence="1" type="ORF">KFK14_02970</name>
</gene>
<sequence>MTDTRDPHEAVTAPWARDILDFWFKEIGEGGWWGQSERTDAACLRYEPLWRDKRHAPAEAFLDRADEALAAIILFDQIPRNLFRGTADAFATDSLARDIARGAVAKGYDVQIGGAGRMFFYMPFQHSEAMADQDVSLVFFQAYGDDNALEFAKKHHDMIARYGRFPHRNAALGRADRPEEAEAIEAGNHW</sequence>
<proteinExistence type="predicted"/>
<dbReference type="InterPro" id="IPR010323">
    <property type="entry name" value="DUF924"/>
</dbReference>
<evidence type="ECO:0000313" key="2">
    <source>
        <dbReference type="Proteomes" id="UP000681425"/>
    </source>
</evidence>
<accession>A0A975Q2H0</accession>
<keyword evidence="2" id="KW-1185">Reference proteome</keyword>
<dbReference type="KEGG" id="spph:KFK14_02970"/>
<dbReference type="Gene3D" id="1.25.40.10">
    <property type="entry name" value="Tetratricopeptide repeat domain"/>
    <property type="match status" value="1"/>
</dbReference>
<dbReference type="InterPro" id="IPR011990">
    <property type="entry name" value="TPR-like_helical_dom_sf"/>
</dbReference>
<dbReference type="Gene3D" id="1.20.58.320">
    <property type="entry name" value="TPR-like"/>
    <property type="match status" value="1"/>
</dbReference>
<protein>
    <submittedName>
        <fullName evidence="1">DUF924 domain-containing protein</fullName>
    </submittedName>
</protein>
<dbReference type="Pfam" id="PF06041">
    <property type="entry name" value="DUF924"/>
    <property type="match status" value="1"/>
</dbReference>